<evidence type="ECO:0000313" key="2">
    <source>
        <dbReference type="Proteomes" id="UP001341297"/>
    </source>
</evidence>
<dbReference type="EMBL" id="JARRTL010000037">
    <property type="protein sequence ID" value="MEC0487810.1"/>
    <property type="molecule type" value="Genomic_DNA"/>
</dbReference>
<keyword evidence="2" id="KW-1185">Reference proteome</keyword>
<protein>
    <recommendedName>
        <fullName evidence="3">Cytosolic protein</fullName>
    </recommendedName>
</protein>
<dbReference type="RefSeq" id="WP_167543086.1">
    <property type="nucleotide sequence ID" value="NZ_CP129342.1"/>
</dbReference>
<reference evidence="1 2" key="1">
    <citation type="submission" date="2023-03" db="EMBL/GenBank/DDBJ databases">
        <title>Agriculturally important microbes genome sequencing.</title>
        <authorList>
            <person name="Dunlap C."/>
        </authorList>
    </citation>
    <scope>NUCLEOTIDE SEQUENCE [LARGE SCALE GENOMIC DNA]</scope>
    <source>
        <strain evidence="1 2">CBP-3203</strain>
    </source>
</reference>
<organism evidence="1 2">
    <name type="scientific">Bacillus glycinifermentans</name>
    <dbReference type="NCBI Taxonomy" id="1664069"/>
    <lineage>
        <taxon>Bacteria</taxon>
        <taxon>Bacillati</taxon>
        <taxon>Bacillota</taxon>
        <taxon>Bacilli</taxon>
        <taxon>Bacillales</taxon>
        <taxon>Bacillaceae</taxon>
        <taxon>Bacillus</taxon>
    </lineage>
</organism>
<evidence type="ECO:0000313" key="1">
    <source>
        <dbReference type="EMBL" id="MEC0487810.1"/>
    </source>
</evidence>
<dbReference type="Proteomes" id="UP001341297">
    <property type="component" value="Unassembled WGS sequence"/>
</dbReference>
<evidence type="ECO:0008006" key="3">
    <source>
        <dbReference type="Google" id="ProtNLM"/>
    </source>
</evidence>
<accession>A0ABU6HAZ9</accession>
<comment type="caution">
    <text evidence="1">The sequence shown here is derived from an EMBL/GenBank/DDBJ whole genome shotgun (WGS) entry which is preliminary data.</text>
</comment>
<gene>
    <name evidence="1" type="ORF">P8828_23990</name>
</gene>
<proteinExistence type="predicted"/>
<sequence>MQENNNPYKPGPVHEWKMTPEQLAEYVKKNPIIYREHLKPSPAFTMEKWQPEQY</sequence>
<name>A0ABU6HAZ9_9BACI</name>